<reference evidence="1 2" key="1">
    <citation type="submission" date="2012-05" db="EMBL/GenBank/DDBJ databases">
        <authorList>
            <person name="Hilton J."/>
        </authorList>
    </citation>
    <scope>NUCLEOTIDE SEQUENCE [LARGE SCALE GENOMIC DNA]</scope>
    <source>
        <strain evidence="1 2">HH01</strain>
    </source>
</reference>
<gene>
    <name evidence="1" type="ORF">RINTHH_12730</name>
</gene>
<protein>
    <submittedName>
        <fullName evidence="1">Uncharacterized protein</fullName>
    </submittedName>
</protein>
<proteinExistence type="predicted"/>
<dbReference type="Proteomes" id="UP000053051">
    <property type="component" value="Unassembled WGS sequence"/>
</dbReference>
<organism evidence="1 2">
    <name type="scientific">Richelia intracellularis HH01</name>
    <dbReference type="NCBI Taxonomy" id="1165094"/>
    <lineage>
        <taxon>Bacteria</taxon>
        <taxon>Bacillati</taxon>
        <taxon>Cyanobacteriota</taxon>
        <taxon>Cyanophyceae</taxon>
        <taxon>Nostocales</taxon>
        <taxon>Nostocaceae</taxon>
        <taxon>Richelia</taxon>
    </lineage>
</organism>
<evidence type="ECO:0000313" key="2">
    <source>
        <dbReference type="Proteomes" id="UP000053051"/>
    </source>
</evidence>
<sequence>MGIIVAKAYTTRVKFLKSQDIIVSISLFGYGNPPNSNTIRI</sequence>
<name>M1X0B7_9NOST</name>
<comment type="caution">
    <text evidence="1">The sequence shown here is derived from an EMBL/GenBank/DDBJ whole genome shotgun (WGS) entry which is preliminary data.</text>
</comment>
<reference evidence="2" key="2">
    <citation type="submission" date="2016-01" db="EMBL/GenBank/DDBJ databases">
        <title>Diatom-associated endosymboitic cyanobacterium lacks core nitrogen metabolism enzymes.</title>
        <authorList>
            <person name="Hilton J.A."/>
            <person name="Foster R.A."/>
            <person name="Tripp H.J."/>
            <person name="Carter B.J."/>
            <person name="Zehr J.P."/>
            <person name="Villareal T.A."/>
        </authorList>
    </citation>
    <scope>NUCLEOTIDE SEQUENCE [LARGE SCALE GENOMIC DNA]</scope>
    <source>
        <strain evidence="2">HH01</strain>
    </source>
</reference>
<dbReference type="AlphaFoldDB" id="M1X0B7"/>
<dbReference type="EMBL" id="CAIY01000044">
    <property type="protein sequence ID" value="CCH67428.1"/>
    <property type="molecule type" value="Genomic_DNA"/>
</dbReference>
<evidence type="ECO:0000313" key="1">
    <source>
        <dbReference type="EMBL" id="CCH67428.1"/>
    </source>
</evidence>
<keyword evidence="2" id="KW-1185">Reference proteome</keyword>
<accession>M1X0B7</accession>